<accession>A0ABP6ZYY1</accession>
<dbReference type="InterPro" id="IPR016032">
    <property type="entry name" value="Sig_transdc_resp-reg_C-effctor"/>
</dbReference>
<dbReference type="PROSITE" id="PS00622">
    <property type="entry name" value="HTH_LUXR_1"/>
    <property type="match status" value="1"/>
</dbReference>
<keyword evidence="3" id="KW-0804">Transcription</keyword>
<dbReference type="PANTHER" id="PTHR44688">
    <property type="entry name" value="DNA-BINDING TRANSCRIPTIONAL ACTIVATOR DEVR_DOSR"/>
    <property type="match status" value="1"/>
</dbReference>
<proteinExistence type="predicted"/>
<name>A0ABP6ZYY1_9ACTN</name>
<keyword evidence="6" id="KW-1185">Reference proteome</keyword>
<organism evidence="5 6">
    <name type="scientific">Nonomuraea rosea</name>
    <dbReference type="NCBI Taxonomy" id="638574"/>
    <lineage>
        <taxon>Bacteria</taxon>
        <taxon>Bacillati</taxon>
        <taxon>Actinomycetota</taxon>
        <taxon>Actinomycetes</taxon>
        <taxon>Streptosporangiales</taxon>
        <taxon>Streptosporangiaceae</taxon>
        <taxon>Nonomuraea</taxon>
    </lineage>
</organism>
<comment type="caution">
    <text evidence="5">The sequence shown here is derived from an EMBL/GenBank/DDBJ whole genome shotgun (WGS) entry which is preliminary data.</text>
</comment>
<dbReference type="InterPro" id="IPR000792">
    <property type="entry name" value="Tscrpt_reg_LuxR_C"/>
</dbReference>
<dbReference type="SMART" id="SM00421">
    <property type="entry name" value="HTH_LUXR"/>
    <property type="match status" value="1"/>
</dbReference>
<protein>
    <recommendedName>
        <fullName evidence="4">HTH luxR-type domain-containing protein</fullName>
    </recommendedName>
</protein>
<feature type="domain" description="HTH luxR-type" evidence="4">
    <location>
        <begin position="202"/>
        <end position="267"/>
    </location>
</feature>
<evidence type="ECO:0000313" key="6">
    <source>
        <dbReference type="Proteomes" id="UP001500630"/>
    </source>
</evidence>
<dbReference type="InterPro" id="IPR036388">
    <property type="entry name" value="WH-like_DNA-bd_sf"/>
</dbReference>
<sequence>MFVPHVARLAPFAPLAVAALSHAGPREIAPTAGWATWALGLLELGLGRPEEALGRWEAAPVRFYQGIPSVFRAADHVEAAVRAGRPELARRPQAWLERTDLPWMAPVVLRSRALLAPDERAGRHYDLALRLHPQGRHPFERARTQLLYGEWLRRTRHLTGARVQLRSALEAFEQLGAALWAGRARAELRAVGGSPTPSPEPERDPLALLTPQERQVVRLAATGASNKDIADRLFLSPRTVGYHLYRAFPKLGVRSRHGLADLISGCSPSEP</sequence>
<keyword evidence="2" id="KW-0238">DNA-binding</keyword>
<dbReference type="PANTHER" id="PTHR44688:SF16">
    <property type="entry name" value="DNA-BINDING TRANSCRIPTIONAL ACTIVATOR DEVR_DOSR"/>
    <property type="match status" value="1"/>
</dbReference>
<evidence type="ECO:0000313" key="5">
    <source>
        <dbReference type="EMBL" id="GAA3622204.1"/>
    </source>
</evidence>
<evidence type="ECO:0000256" key="3">
    <source>
        <dbReference type="ARBA" id="ARBA00023163"/>
    </source>
</evidence>
<dbReference type="PRINTS" id="PR00038">
    <property type="entry name" value="HTHLUXR"/>
</dbReference>
<dbReference type="Proteomes" id="UP001500630">
    <property type="component" value="Unassembled WGS sequence"/>
</dbReference>
<dbReference type="RefSeq" id="WP_345579543.1">
    <property type="nucleotide sequence ID" value="NZ_BAABDQ010000066.1"/>
</dbReference>
<keyword evidence="1" id="KW-0805">Transcription regulation</keyword>
<evidence type="ECO:0000256" key="2">
    <source>
        <dbReference type="ARBA" id="ARBA00023125"/>
    </source>
</evidence>
<dbReference type="CDD" id="cd06170">
    <property type="entry name" value="LuxR_C_like"/>
    <property type="match status" value="1"/>
</dbReference>
<dbReference type="PROSITE" id="PS50043">
    <property type="entry name" value="HTH_LUXR_2"/>
    <property type="match status" value="1"/>
</dbReference>
<dbReference type="Gene3D" id="1.10.10.10">
    <property type="entry name" value="Winged helix-like DNA-binding domain superfamily/Winged helix DNA-binding domain"/>
    <property type="match status" value="1"/>
</dbReference>
<evidence type="ECO:0000256" key="1">
    <source>
        <dbReference type="ARBA" id="ARBA00023015"/>
    </source>
</evidence>
<dbReference type="EMBL" id="BAABDQ010000066">
    <property type="protein sequence ID" value="GAA3622204.1"/>
    <property type="molecule type" value="Genomic_DNA"/>
</dbReference>
<dbReference type="SUPFAM" id="SSF46894">
    <property type="entry name" value="C-terminal effector domain of the bipartite response regulators"/>
    <property type="match status" value="1"/>
</dbReference>
<reference evidence="6" key="1">
    <citation type="journal article" date="2019" name="Int. J. Syst. Evol. Microbiol.">
        <title>The Global Catalogue of Microorganisms (GCM) 10K type strain sequencing project: providing services to taxonomists for standard genome sequencing and annotation.</title>
        <authorList>
            <consortium name="The Broad Institute Genomics Platform"/>
            <consortium name="The Broad Institute Genome Sequencing Center for Infectious Disease"/>
            <person name="Wu L."/>
            <person name="Ma J."/>
        </authorList>
    </citation>
    <scope>NUCLEOTIDE SEQUENCE [LARGE SCALE GENOMIC DNA]</scope>
    <source>
        <strain evidence="6">JCM 17326</strain>
    </source>
</reference>
<gene>
    <name evidence="5" type="ORF">GCM10022419_129850</name>
</gene>
<evidence type="ECO:0000259" key="4">
    <source>
        <dbReference type="PROSITE" id="PS50043"/>
    </source>
</evidence>
<dbReference type="Pfam" id="PF00196">
    <property type="entry name" value="GerE"/>
    <property type="match status" value="1"/>
</dbReference>